<dbReference type="Proteomes" id="UP000280659">
    <property type="component" value="Segment"/>
</dbReference>
<protein>
    <submittedName>
        <fullName evidence="1">Uncharacterized protein</fullName>
    </submittedName>
</protein>
<dbReference type="EMBL" id="MH800199">
    <property type="protein sequence ID" value="AYD85829.1"/>
    <property type="molecule type" value="Genomic_DNA"/>
</dbReference>
<sequence>MKIVRNGITWDSEVHKNLIKKLGGVKSIESRLKEPLMSGEIKYYETALFIKDAFEAHNVEFKQ</sequence>
<proteinExistence type="predicted"/>
<keyword evidence="2" id="KW-1185">Reference proteome</keyword>
<evidence type="ECO:0000313" key="1">
    <source>
        <dbReference type="EMBL" id="AYD85829.1"/>
    </source>
</evidence>
<accession>A0A386KLK9</accession>
<name>A0A386KLK9_9CAUD</name>
<reference evidence="1 2" key="1">
    <citation type="submission" date="2018-08" db="EMBL/GenBank/DDBJ databases">
        <title>Complete genome sequence of five Acinetobacter baumannii phages from Abidjan, Cote d'Ivoire.</title>
        <authorList>
            <person name="Essoh C."/>
            <person name="Vernadet J.-P."/>
            <person name="Vergnaud G."/>
            <person name="Resch G."/>
            <person name="Pourcel C."/>
        </authorList>
    </citation>
    <scope>NUCLEOTIDE SEQUENCE [LARGE SCALE GENOMIC DNA]</scope>
</reference>
<evidence type="ECO:0000313" key="2">
    <source>
        <dbReference type="Proteomes" id="UP000280659"/>
    </source>
</evidence>
<organism evidence="1 2">
    <name type="scientific">Acinetobacter phage vB_AbaM_B09_Aci02-2</name>
    <dbReference type="NCBI Taxonomy" id="2315467"/>
    <lineage>
        <taxon>Viruses</taxon>
        <taxon>Duplodnaviria</taxon>
        <taxon>Heunggongvirae</taxon>
        <taxon>Uroviricota</taxon>
        <taxon>Caudoviricetes</taxon>
        <taxon>Saclayvirus</taxon>
        <taxon>Saclayvirus Aci022</taxon>
    </lineage>
</organism>
<gene>
    <name evidence="1" type="ORF">Aci022_116</name>
</gene>